<keyword evidence="4" id="KW-1185">Reference proteome</keyword>
<dbReference type="InterPro" id="IPR011041">
    <property type="entry name" value="Quinoprot_gluc/sorb_DH_b-prop"/>
</dbReference>
<protein>
    <submittedName>
        <fullName evidence="3">Glucose/arabinose dehydrogenase</fullName>
    </submittedName>
</protein>
<organism evidence="3 4">
    <name type="scientific">Agromyces ramosus</name>
    <dbReference type="NCBI Taxonomy" id="33879"/>
    <lineage>
        <taxon>Bacteria</taxon>
        <taxon>Bacillati</taxon>
        <taxon>Actinomycetota</taxon>
        <taxon>Actinomycetes</taxon>
        <taxon>Micrococcales</taxon>
        <taxon>Microbacteriaceae</taxon>
        <taxon>Agromyces</taxon>
    </lineage>
</organism>
<dbReference type="PANTHER" id="PTHR19328">
    <property type="entry name" value="HEDGEHOG-INTERACTING PROTEIN"/>
    <property type="match status" value="1"/>
</dbReference>
<feature type="compositionally biased region" description="Low complexity" evidence="1">
    <location>
        <begin position="43"/>
        <end position="54"/>
    </location>
</feature>
<reference evidence="3 4" key="1">
    <citation type="submission" date="2023-07" db="EMBL/GenBank/DDBJ databases">
        <title>Comparative genomics of wheat-associated soil bacteria to identify genetic determinants of phenazine resistance.</title>
        <authorList>
            <person name="Mouncey N."/>
        </authorList>
    </citation>
    <scope>NUCLEOTIDE SEQUENCE [LARGE SCALE GENOMIC DNA]</scope>
    <source>
        <strain evidence="3 4">V3I3</strain>
    </source>
</reference>
<dbReference type="Pfam" id="PF07995">
    <property type="entry name" value="GSDH"/>
    <property type="match status" value="1"/>
</dbReference>
<name>A0ABU0R5D0_9MICO</name>
<evidence type="ECO:0000313" key="4">
    <source>
        <dbReference type="Proteomes" id="UP001239083"/>
    </source>
</evidence>
<comment type="caution">
    <text evidence="3">The sequence shown here is derived from an EMBL/GenBank/DDBJ whole genome shotgun (WGS) entry which is preliminary data.</text>
</comment>
<sequence>MREAGGATHRAMSRHAASVALLSVLVLAGCTTPLPLPTPTPLPTTDAARTSTPATPTPPPAVLQPAGAPAVIASGLDAPWSILRLPGGGVLVSERDTGDIVEVLGDGSLRVAGTVPGVAPGGEGGLLGLAFRPGDGAQPDRVYAYHTAASDNRIVRMPLTGAPGSLGLGAPEPVLTGIARAGNHNGGRIAFGPDGFLYATAGDAGNRDAAQDPTSLSGKLLRMTPDGAAAPGNPFGNLVWSLGHRNPQGIAWDATGQLWAAEFGQNTWDELNRIERGGNYGWPVVEGAAGDARFIDPVQQWRTDEASPSGLAIVGDTLFLAALRGERLWSIAPATSGAPIAVTPWFAGELGRLRDVTAGPDGELWFIGNNTDGRGAPRDGDDRLYRVPLAPAG</sequence>
<evidence type="ECO:0000313" key="3">
    <source>
        <dbReference type="EMBL" id="MDQ0893279.1"/>
    </source>
</evidence>
<dbReference type="Gene3D" id="2.120.10.30">
    <property type="entry name" value="TolB, C-terminal domain"/>
    <property type="match status" value="1"/>
</dbReference>
<proteinExistence type="predicted"/>
<dbReference type="Proteomes" id="UP001239083">
    <property type="component" value="Unassembled WGS sequence"/>
</dbReference>
<dbReference type="SUPFAM" id="SSF50952">
    <property type="entry name" value="Soluble quinoprotein glucose dehydrogenase"/>
    <property type="match status" value="1"/>
</dbReference>
<dbReference type="EMBL" id="JAUSYY010000001">
    <property type="protein sequence ID" value="MDQ0893279.1"/>
    <property type="molecule type" value="Genomic_DNA"/>
</dbReference>
<evidence type="ECO:0000256" key="1">
    <source>
        <dbReference type="SAM" id="MobiDB-lite"/>
    </source>
</evidence>
<dbReference type="PROSITE" id="PS51257">
    <property type="entry name" value="PROKAR_LIPOPROTEIN"/>
    <property type="match status" value="1"/>
</dbReference>
<dbReference type="InterPro" id="IPR012938">
    <property type="entry name" value="Glc/Sorbosone_DH"/>
</dbReference>
<gene>
    <name evidence="3" type="ORF">QFZ26_000834</name>
</gene>
<evidence type="ECO:0000259" key="2">
    <source>
        <dbReference type="Pfam" id="PF07995"/>
    </source>
</evidence>
<accession>A0ABU0R5D0</accession>
<dbReference type="PANTHER" id="PTHR19328:SF13">
    <property type="entry name" value="HIPL1 PROTEIN"/>
    <property type="match status" value="1"/>
</dbReference>
<dbReference type="InterPro" id="IPR011042">
    <property type="entry name" value="6-blade_b-propeller_TolB-like"/>
</dbReference>
<feature type="region of interest" description="Disordered" evidence="1">
    <location>
        <begin position="36"/>
        <end position="61"/>
    </location>
</feature>
<feature type="domain" description="Glucose/Sorbosone dehydrogenase" evidence="2">
    <location>
        <begin position="76"/>
        <end position="374"/>
    </location>
</feature>